<evidence type="ECO:0000313" key="1">
    <source>
        <dbReference type="EMBL" id="TYO92368.1"/>
    </source>
</evidence>
<gene>
    <name evidence="1" type="ORF">LX74_01327</name>
</gene>
<keyword evidence="2" id="KW-1185">Reference proteome</keyword>
<comment type="caution">
    <text evidence="1">The sequence shown here is derived from an EMBL/GenBank/DDBJ whole genome shotgun (WGS) entry which is preliminary data.</text>
</comment>
<accession>A0ABY3NH35</accession>
<protein>
    <submittedName>
        <fullName evidence="1">Uncharacterized protein</fullName>
    </submittedName>
</protein>
<dbReference type="EMBL" id="VNHK01000004">
    <property type="protein sequence ID" value="TYO92368.1"/>
    <property type="molecule type" value="Genomic_DNA"/>
</dbReference>
<name>A0ABY3NH35_ELIMR</name>
<dbReference type="RefSeq" id="WP_081278517.1">
    <property type="nucleotide sequence ID" value="NZ_CP040516.1"/>
</dbReference>
<evidence type="ECO:0000313" key="2">
    <source>
        <dbReference type="Proteomes" id="UP000324513"/>
    </source>
</evidence>
<reference evidence="1 2" key="1">
    <citation type="submission" date="2019-07" db="EMBL/GenBank/DDBJ databases">
        <title>Genomic Encyclopedia of Archaeal and Bacterial Type Strains, Phase II (KMG-II): from individual species to whole genera.</title>
        <authorList>
            <person name="Goeker M."/>
        </authorList>
    </citation>
    <scope>NUCLEOTIDE SEQUENCE [LARGE SCALE GENOMIC DNA]</scope>
    <source>
        <strain evidence="1 2">DSM 14571</strain>
    </source>
</reference>
<dbReference type="Proteomes" id="UP000324513">
    <property type="component" value="Unassembled WGS sequence"/>
</dbReference>
<organism evidence="1 2">
    <name type="scientific">Elizabethkingia miricola</name>
    <name type="common">Chryseobacterium miricola</name>
    <dbReference type="NCBI Taxonomy" id="172045"/>
    <lineage>
        <taxon>Bacteria</taxon>
        <taxon>Pseudomonadati</taxon>
        <taxon>Bacteroidota</taxon>
        <taxon>Flavobacteriia</taxon>
        <taxon>Flavobacteriales</taxon>
        <taxon>Weeksellaceae</taxon>
        <taxon>Elizabethkingia</taxon>
    </lineage>
</organism>
<proteinExistence type="predicted"/>
<sequence>MKKNEKTSVENCKKDYIPPSITIDFIEMEYGIAVQSVITVPVGTGTNGEVTTQWDGQDDTTLIAPY</sequence>